<dbReference type="PRINTS" id="PR00411">
    <property type="entry name" value="PNDRDTASEI"/>
</dbReference>
<accession>A0A5B8YJ08</accession>
<dbReference type="Proteomes" id="UP000321954">
    <property type="component" value="Chromosome"/>
</dbReference>
<dbReference type="PANTHER" id="PTHR43755:SF1">
    <property type="entry name" value="FAD-DEPENDENT PYRIDINE NUCLEOTIDE-DISULPHIDE OXIDOREDUCTASE"/>
    <property type="match status" value="1"/>
</dbReference>
<dbReference type="RefSeq" id="WP_146830577.1">
    <property type="nucleotide sequence ID" value="NZ_CP042476.1"/>
</dbReference>
<proteinExistence type="predicted"/>
<protein>
    <submittedName>
        <fullName evidence="2">NAD(P)/FAD-dependent oxidoreductase</fullName>
    </submittedName>
</protein>
<dbReference type="GO" id="GO:0016491">
    <property type="term" value="F:oxidoreductase activity"/>
    <property type="evidence" value="ECO:0007669"/>
    <property type="project" value="InterPro"/>
</dbReference>
<evidence type="ECO:0000313" key="3">
    <source>
        <dbReference type="Proteomes" id="UP000321954"/>
    </source>
</evidence>
<evidence type="ECO:0000259" key="1">
    <source>
        <dbReference type="Pfam" id="PF07992"/>
    </source>
</evidence>
<dbReference type="InterPro" id="IPR052541">
    <property type="entry name" value="SQRD"/>
</dbReference>
<sequence length="384" mass="43013">MKTILVLGAGTGGIVTARELSKHSGNEDDINLVNILVFEKEERSVFAPSLPWLMVGQRKPEQIYESYKKLDASGLEVISGEIENVDPENISVTVKGKVYKGDYMVVSLGVEQKNDFNLDKFGYNFFTLDGATRFNKELDILVVGKIAILVSSLPFKSPAAPYEAAMLIEDYVRKAEISSKVEVALYSPEGGPMEFAGPEASKELKILLENKGIKYYPNHQVTNVTADTLEFSNGKSYKYNLLAYTPKHEAPAVIRSSSLAGESGWIEANRQTLETKFPNVYAIGDITDIKLDTGVSFPKIGIFAREQAEIVAHNIGRKIGNNLPDHTFKGEGQYYIEYGKGLASTTDVNFYEDPKEPHVKMKTPEVLGHWHKWWAEKYWFFKNF</sequence>
<dbReference type="OrthoDB" id="9805710at2"/>
<dbReference type="PANTHER" id="PTHR43755">
    <property type="match status" value="1"/>
</dbReference>
<dbReference type="AlphaFoldDB" id="A0A5B8YJ08"/>
<dbReference type="EMBL" id="CP042476">
    <property type="protein sequence ID" value="QED36603.1"/>
    <property type="molecule type" value="Genomic_DNA"/>
</dbReference>
<gene>
    <name evidence="2" type="ORF">FK178_02235</name>
</gene>
<dbReference type="Gene3D" id="3.50.50.60">
    <property type="entry name" value="FAD/NAD(P)-binding domain"/>
    <property type="match status" value="2"/>
</dbReference>
<evidence type="ECO:0000313" key="2">
    <source>
        <dbReference type="EMBL" id="QED36603.1"/>
    </source>
</evidence>
<reference evidence="2 3" key="1">
    <citation type="submission" date="2019-08" db="EMBL/GenBank/DDBJ databases">
        <title>Antarcticibacterium arcticum sp. nov., a bacterium isolated from marine sediment of the Canadian Beaufort Sea.</title>
        <authorList>
            <person name="Lee Y.M."/>
            <person name="Baek K."/>
            <person name="Lee D.-H."/>
            <person name="Shin S.C."/>
            <person name="Jin Y.K."/>
            <person name="Park Y."/>
        </authorList>
    </citation>
    <scope>NUCLEOTIDE SEQUENCE [LARGE SCALE GENOMIC DNA]</scope>
    <source>
        <strain evidence="2 3">PAMC 28998</strain>
    </source>
</reference>
<organism evidence="2 3">
    <name type="scientific">Antarcticibacterium arcticum</name>
    <dbReference type="NCBI Taxonomy" id="2585771"/>
    <lineage>
        <taxon>Bacteria</taxon>
        <taxon>Pseudomonadati</taxon>
        <taxon>Bacteroidota</taxon>
        <taxon>Flavobacteriia</taxon>
        <taxon>Flavobacteriales</taxon>
        <taxon>Flavobacteriaceae</taxon>
        <taxon>Antarcticibacterium</taxon>
    </lineage>
</organism>
<keyword evidence="3" id="KW-1185">Reference proteome</keyword>
<dbReference type="InterPro" id="IPR023753">
    <property type="entry name" value="FAD/NAD-binding_dom"/>
</dbReference>
<dbReference type="PRINTS" id="PR00368">
    <property type="entry name" value="FADPNR"/>
</dbReference>
<name>A0A5B8YJ08_9FLAO</name>
<dbReference type="InterPro" id="IPR036188">
    <property type="entry name" value="FAD/NAD-bd_sf"/>
</dbReference>
<dbReference type="KEGG" id="anp:FK178_02235"/>
<dbReference type="Pfam" id="PF07992">
    <property type="entry name" value="Pyr_redox_2"/>
    <property type="match status" value="1"/>
</dbReference>
<feature type="domain" description="FAD/NAD(P)-binding" evidence="1">
    <location>
        <begin position="3"/>
        <end position="287"/>
    </location>
</feature>
<dbReference type="SUPFAM" id="SSF51905">
    <property type="entry name" value="FAD/NAD(P)-binding domain"/>
    <property type="match status" value="1"/>
</dbReference>